<evidence type="ECO:0000256" key="2">
    <source>
        <dbReference type="ARBA" id="ARBA00022630"/>
    </source>
</evidence>
<keyword evidence="3" id="KW-0274">FAD</keyword>
<dbReference type="Gene3D" id="3.30.70.2740">
    <property type="match status" value="1"/>
</dbReference>
<dbReference type="InterPro" id="IPR016164">
    <property type="entry name" value="FAD-linked_Oxase-like_C"/>
</dbReference>
<dbReference type="InterPro" id="IPR051914">
    <property type="entry name" value="FAD-linked_OxidoTrans_Type4"/>
</dbReference>
<dbReference type="PROSITE" id="PS51387">
    <property type="entry name" value="FAD_PCMH"/>
    <property type="match status" value="1"/>
</dbReference>
<evidence type="ECO:0000256" key="3">
    <source>
        <dbReference type="ARBA" id="ARBA00022827"/>
    </source>
</evidence>
<dbReference type="FunFam" id="1.10.45.10:FF:000001">
    <property type="entry name" value="D-lactate dehydrogenase mitochondrial"/>
    <property type="match status" value="1"/>
</dbReference>
<organism evidence="7 8">
    <name type="scientific">Nocardia mangyaensis</name>
    <dbReference type="NCBI Taxonomy" id="2213200"/>
    <lineage>
        <taxon>Bacteria</taxon>
        <taxon>Bacillati</taxon>
        <taxon>Actinomycetota</taxon>
        <taxon>Actinomycetes</taxon>
        <taxon>Mycobacteriales</taxon>
        <taxon>Nocardiaceae</taxon>
        <taxon>Nocardia</taxon>
    </lineage>
</organism>
<dbReference type="InterPro" id="IPR004113">
    <property type="entry name" value="FAD-bd_oxidored_4_C"/>
</dbReference>
<reference evidence="7" key="1">
    <citation type="submission" date="2016-11" db="EMBL/GenBank/DDBJ databases">
        <authorList>
            <person name="Jaros S."/>
            <person name="Januszkiewicz K."/>
            <person name="Wedrychowicz H."/>
        </authorList>
    </citation>
    <scope>NUCLEOTIDE SEQUENCE [LARGE SCALE GENOMIC DNA]</scope>
    <source>
        <strain evidence="7">Y48</strain>
    </source>
</reference>
<dbReference type="InterPro" id="IPR016171">
    <property type="entry name" value="Vanillyl_alc_oxidase_C-sub2"/>
</dbReference>
<dbReference type="PANTHER" id="PTHR42934:SF1">
    <property type="entry name" value="GLYCOLATE OXIDASE SUBUNIT GLCD"/>
    <property type="match status" value="1"/>
</dbReference>
<comment type="cofactor">
    <cofactor evidence="1">
        <name>FAD</name>
        <dbReference type="ChEBI" id="CHEBI:57692"/>
    </cofactor>
</comment>
<dbReference type="InterPro" id="IPR016169">
    <property type="entry name" value="FAD-bd_PCMH_sub2"/>
</dbReference>
<dbReference type="EMBL" id="CP018082">
    <property type="protein sequence ID" value="APE37138.1"/>
    <property type="molecule type" value="Genomic_DNA"/>
</dbReference>
<evidence type="ECO:0000256" key="5">
    <source>
        <dbReference type="SAM" id="MobiDB-lite"/>
    </source>
</evidence>
<evidence type="ECO:0000313" key="7">
    <source>
        <dbReference type="EMBL" id="APE37138.1"/>
    </source>
</evidence>
<evidence type="ECO:0000256" key="4">
    <source>
        <dbReference type="ARBA" id="ARBA00023002"/>
    </source>
</evidence>
<feature type="compositionally biased region" description="Low complexity" evidence="5">
    <location>
        <begin position="701"/>
        <end position="710"/>
    </location>
</feature>
<dbReference type="Gene3D" id="1.10.45.10">
    <property type="entry name" value="Vanillyl-alcohol Oxidase, Chain A, domain 4"/>
    <property type="match status" value="1"/>
</dbReference>
<dbReference type="InterPro" id="IPR006094">
    <property type="entry name" value="Oxid_FAD_bind_N"/>
</dbReference>
<dbReference type="PANTHER" id="PTHR42934">
    <property type="entry name" value="GLYCOLATE OXIDASE SUBUNIT GLCD"/>
    <property type="match status" value="1"/>
</dbReference>
<evidence type="ECO:0000313" key="8">
    <source>
        <dbReference type="Proteomes" id="UP000183810"/>
    </source>
</evidence>
<dbReference type="GO" id="GO:0071949">
    <property type="term" value="F:FAD binding"/>
    <property type="evidence" value="ECO:0007669"/>
    <property type="project" value="InterPro"/>
</dbReference>
<evidence type="ECO:0000256" key="1">
    <source>
        <dbReference type="ARBA" id="ARBA00001974"/>
    </source>
</evidence>
<feature type="domain" description="FAD-binding PCMH-type" evidence="6">
    <location>
        <begin position="25"/>
        <end position="204"/>
    </location>
</feature>
<accession>A0A1J0VYQ4</accession>
<name>A0A1J0VYQ4_9NOCA</name>
<dbReference type="InterPro" id="IPR036318">
    <property type="entry name" value="FAD-bd_PCMH-like_sf"/>
</dbReference>
<keyword evidence="2" id="KW-0285">Flavoprotein</keyword>
<dbReference type="KEGG" id="nsl:BOX37_28020"/>
<keyword evidence="8" id="KW-1185">Reference proteome</keyword>
<dbReference type="GO" id="GO:0016491">
    <property type="term" value="F:oxidoreductase activity"/>
    <property type="evidence" value="ECO:0007669"/>
    <property type="project" value="UniProtKB-KW"/>
</dbReference>
<dbReference type="SUPFAM" id="SSF56176">
    <property type="entry name" value="FAD-binding/transporter-associated domain-like"/>
    <property type="match status" value="1"/>
</dbReference>
<sequence>MSIVGPDRVATDATHRLLHGYDASMEVGSADLVAAPSNRDQLAALVAAAYQHGVAFVPRGAGTGYSGGALPANGGMVILTRDLNRILDEDFDVGWIRCEPGVTLARIHERAAAAGWRYVPDPSSHQVCTIGGNIAENAGGPHALGGGSTANHVISVELIGPDGSVAILDEHDVYDGNLDLVALVVGSEATLGVVAAVTLRLLPASPSQHAVIARFDDPQAAVAAVMNVFDAGMLPSAMDMLTGAYIPGRPDHTDPSLLFVHLQGQPEEVDTGLQILQTCIEATGGDYSQFRAAEYLGRRAELVKGKVRRMVADSGHPRYYLFDATAPRSRLPELMNAITEAADHFGLPVLNTFHAGDGNVHPTPFFTPGPGMDEVLAAFSTRILRDCAALGGALSGEHGIGSEKRDLMTEFYTPAALEAMHTIKAVFDPRGLSNPGKLLPPRPPDDHHPQTVTDVLPLHPGQVHRIDAYLDIGPHTTFADAEKLLANSPYELTYEPLGGRPDEPILAAIDTARPGLREPHPFRARDLIIAAELDGELFGGAVTKDVAGYPLRALAFGNRGRARLTGARLRLLPAVTDACSVVVPTRSVTDALAVLTRLRAAALPFAHLGILVGTDGVVQLVGRLEVRGHTVARAVATMSELAPTMQAKTEPIWADPPMFAFAGADITGRRIHRWADLDHALRTDSTTPQYLSIGQRRLWTTAPSTATTTPMGRALSEALHTPCGRP</sequence>
<proteinExistence type="predicted"/>
<dbReference type="AlphaFoldDB" id="A0A1J0VYQ4"/>
<evidence type="ECO:0000259" key="6">
    <source>
        <dbReference type="PROSITE" id="PS51387"/>
    </source>
</evidence>
<feature type="region of interest" description="Disordered" evidence="5">
    <location>
        <begin position="701"/>
        <end position="726"/>
    </location>
</feature>
<dbReference type="InterPro" id="IPR016166">
    <property type="entry name" value="FAD-bd_PCMH"/>
</dbReference>
<gene>
    <name evidence="7" type="ORF">BOX37_28020</name>
</gene>
<protein>
    <recommendedName>
        <fullName evidence="6">FAD-binding PCMH-type domain-containing protein</fullName>
    </recommendedName>
</protein>
<dbReference type="Pfam" id="PF02913">
    <property type="entry name" value="FAD-oxidase_C"/>
    <property type="match status" value="1"/>
</dbReference>
<dbReference type="Pfam" id="PF01565">
    <property type="entry name" value="FAD_binding_4"/>
    <property type="match status" value="1"/>
</dbReference>
<dbReference type="SUPFAM" id="SSF55103">
    <property type="entry name" value="FAD-linked oxidases, C-terminal domain"/>
    <property type="match status" value="1"/>
</dbReference>
<dbReference type="Proteomes" id="UP000183810">
    <property type="component" value="Chromosome"/>
</dbReference>
<keyword evidence="4" id="KW-0560">Oxidoreductase</keyword>
<dbReference type="Gene3D" id="3.30.465.10">
    <property type="match status" value="1"/>
</dbReference>